<accession>A0ABD0BJJ3</accession>
<evidence type="ECO:0000256" key="2">
    <source>
        <dbReference type="SAM" id="SignalP"/>
    </source>
</evidence>
<name>A0ABD0BJJ3_CORUL</name>
<feature type="region of interest" description="Disordered" evidence="1">
    <location>
        <begin position="168"/>
        <end position="188"/>
    </location>
</feature>
<dbReference type="AlphaFoldDB" id="A0ABD0BJJ3"/>
<dbReference type="Proteomes" id="UP001205910">
    <property type="component" value="Unassembled WGS sequence"/>
</dbReference>
<feature type="chain" id="PRO_5044835866" evidence="2">
    <location>
        <begin position="31"/>
        <end position="228"/>
    </location>
</feature>
<feature type="compositionally biased region" description="Polar residues" evidence="1">
    <location>
        <begin position="168"/>
        <end position="185"/>
    </location>
</feature>
<gene>
    <name evidence="3" type="ORF">CULCOIPH005_03220</name>
</gene>
<reference evidence="3 4" key="1">
    <citation type="submission" date="2021-11" db="EMBL/GenBank/DDBJ databases">
        <title>Whole genome sequences of diphtheriae toxin producing Corynebacterium ulcerans isolates from cats in Osaka, Japan.</title>
        <authorList>
            <person name="Umeda K."/>
            <person name="Hirai Y."/>
        </authorList>
    </citation>
    <scope>NUCLEOTIDE SEQUENCE [LARGE SCALE GENOMIC DNA]</scope>
    <source>
        <strain evidence="3 4">12109B-1</strain>
    </source>
</reference>
<evidence type="ECO:0000313" key="3">
    <source>
        <dbReference type="EMBL" id="GJJ42133.1"/>
    </source>
</evidence>
<feature type="signal peptide" evidence="2">
    <location>
        <begin position="1"/>
        <end position="30"/>
    </location>
</feature>
<keyword evidence="2" id="KW-0732">Signal</keyword>
<evidence type="ECO:0000313" key="4">
    <source>
        <dbReference type="Proteomes" id="UP001205910"/>
    </source>
</evidence>
<evidence type="ECO:0000256" key="1">
    <source>
        <dbReference type="SAM" id="MobiDB-lite"/>
    </source>
</evidence>
<comment type="caution">
    <text evidence="3">The sequence shown here is derived from an EMBL/GenBank/DDBJ whole genome shotgun (WGS) entry which is preliminary data.</text>
</comment>
<organism evidence="3 4">
    <name type="scientific">Corynebacterium ulcerans</name>
    <dbReference type="NCBI Taxonomy" id="65058"/>
    <lineage>
        <taxon>Bacteria</taxon>
        <taxon>Bacillati</taxon>
        <taxon>Actinomycetota</taxon>
        <taxon>Actinomycetes</taxon>
        <taxon>Mycobacteriales</taxon>
        <taxon>Corynebacteriaceae</taxon>
        <taxon>Corynebacterium</taxon>
    </lineage>
</organism>
<proteinExistence type="predicted"/>
<sequence length="228" mass="24296">MHFSTTPSRFYAATAAATVLAIASLHPAAASEQQSNTLTSTTMLPTKAKITKTFTVSSTKGTARTDPGSNSIIVRPGDTISVKIESQGGRTEFSELTEFVPSVGRLHTESITFKEGGNGPHALSTAGWNATSQADRVIFRTNDGKPKSITLDTTLEYSYTVGVRTTGDPSTRLQLSNSDSNTVLTSPDGPKIRVERTLPSWLSGSFPGAIFDSLTNLLSPILRAFKII</sequence>
<protein>
    <submittedName>
        <fullName evidence="3">Uncharacterized protein</fullName>
    </submittedName>
</protein>
<dbReference type="EMBL" id="BQFK01000001">
    <property type="protein sequence ID" value="GJJ42133.1"/>
    <property type="molecule type" value="Genomic_DNA"/>
</dbReference>
<dbReference type="RefSeq" id="WP_014835775.1">
    <property type="nucleotide sequence ID" value="NZ_AP019662.1"/>
</dbReference>